<sequence>MLFPMFLVSSPSAIFLHKTIKFKLIERFIKSEIVVGSGALGEDS</sequence>
<dbReference type="AlphaFoldDB" id="M6WQ71"/>
<evidence type="ECO:0000313" key="1">
    <source>
        <dbReference type="EMBL" id="EMO63913.1"/>
    </source>
</evidence>
<gene>
    <name evidence="1" type="ORF">LEP1GSC133_2365</name>
</gene>
<dbReference type="EMBL" id="AKWF02000036">
    <property type="protein sequence ID" value="EMO63913.1"/>
    <property type="molecule type" value="Genomic_DNA"/>
</dbReference>
<reference evidence="1 2" key="1">
    <citation type="submission" date="2013-01" db="EMBL/GenBank/DDBJ databases">
        <authorList>
            <person name="Harkins D.M."/>
            <person name="Durkin A.S."/>
            <person name="Brinkac L.M."/>
            <person name="Haft D.H."/>
            <person name="Selengut J.D."/>
            <person name="Sanka R."/>
            <person name="DePew J."/>
            <person name="Purushe J."/>
            <person name="Picardeau M."/>
            <person name="Werts C."/>
            <person name="Goarant C."/>
            <person name="Vinetz J.M."/>
            <person name="Sutton G.G."/>
            <person name="Nierman W.C."/>
            <person name="Fouts D.E."/>
        </authorList>
    </citation>
    <scope>NUCLEOTIDE SEQUENCE [LARGE SCALE GENOMIC DNA]</scope>
    <source>
        <strain evidence="1 2">200901868</strain>
    </source>
</reference>
<protein>
    <submittedName>
        <fullName evidence="1">Uncharacterized protein</fullName>
    </submittedName>
</protein>
<accession>M6WQ71</accession>
<name>M6WQ71_LEPBO</name>
<dbReference type="Proteomes" id="UP000012159">
    <property type="component" value="Unassembled WGS sequence"/>
</dbReference>
<evidence type="ECO:0000313" key="2">
    <source>
        <dbReference type="Proteomes" id="UP000012159"/>
    </source>
</evidence>
<proteinExistence type="predicted"/>
<dbReference type="STRING" id="1192866.LEP1GSC133_2365"/>
<comment type="caution">
    <text evidence="1">The sequence shown here is derived from an EMBL/GenBank/DDBJ whole genome shotgun (WGS) entry which is preliminary data.</text>
</comment>
<organism evidence="1 2">
    <name type="scientific">Leptospira borgpetersenii serovar Pomona str. 200901868</name>
    <dbReference type="NCBI Taxonomy" id="1192866"/>
    <lineage>
        <taxon>Bacteria</taxon>
        <taxon>Pseudomonadati</taxon>
        <taxon>Spirochaetota</taxon>
        <taxon>Spirochaetia</taxon>
        <taxon>Leptospirales</taxon>
        <taxon>Leptospiraceae</taxon>
        <taxon>Leptospira</taxon>
    </lineage>
</organism>